<dbReference type="CDD" id="cd07530">
    <property type="entry name" value="HAD_Pase_UmpH-like"/>
    <property type="match status" value="1"/>
</dbReference>
<gene>
    <name evidence="8" type="ORF">AHA02nite_27950</name>
</gene>
<keyword evidence="3" id="KW-0378">Hydrolase</keyword>
<evidence type="ECO:0000256" key="6">
    <source>
        <dbReference type="PIRSR" id="PIRSR000915-2"/>
    </source>
</evidence>
<dbReference type="PANTHER" id="PTHR19288">
    <property type="entry name" value="4-NITROPHENYLPHOSPHATASE-RELATED"/>
    <property type="match status" value="1"/>
</dbReference>
<sequence>MKNYKAYFIDLDGTVYRGKEPIPEAKMFINDIQAKGIPHLFVTNNSSRTQAKTVEKLKEHGIEAKEEQVLTPSIAAANYIDQQKKNAKVFMIGEEGVKDALINKELTITEHEPDYVVVGIDRHNSYQKIKEVCLMIQNGTQFVATNPDIRVPTEEGFVPGNGAYVNLIKQVTQKEPIILGKPERLMIDVALNEIGVKPEEAVMVGDNYNTDIMAGINAGLDTLHVQTGVTSKEDLKEVDIQPTYTVETLAEWKV</sequence>
<feature type="active site" description="Proton donor" evidence="5">
    <location>
        <position position="12"/>
    </location>
</feature>
<evidence type="ECO:0000256" key="3">
    <source>
        <dbReference type="ARBA" id="ARBA00022801"/>
    </source>
</evidence>
<dbReference type="Gene3D" id="3.40.50.1000">
    <property type="entry name" value="HAD superfamily/HAD-like"/>
    <property type="match status" value="2"/>
</dbReference>
<dbReference type="FunFam" id="3.40.50.1000:FF:000053">
    <property type="entry name" value="TIGR01457 family HAD hydrolase"/>
    <property type="match status" value="1"/>
</dbReference>
<dbReference type="PIRSF" id="PIRSF000915">
    <property type="entry name" value="PGP-type_phosphatase"/>
    <property type="match status" value="1"/>
</dbReference>
<dbReference type="Proteomes" id="UP000321440">
    <property type="component" value="Unassembled WGS sequence"/>
</dbReference>
<evidence type="ECO:0000256" key="2">
    <source>
        <dbReference type="ARBA" id="ARBA00022723"/>
    </source>
</evidence>
<evidence type="ECO:0000256" key="1">
    <source>
        <dbReference type="ARBA" id="ARBA00006696"/>
    </source>
</evidence>
<proteinExistence type="inferred from homology"/>
<dbReference type="PANTHER" id="PTHR19288:SF46">
    <property type="entry name" value="HALOACID DEHALOGENASE-LIKE HYDROLASE DOMAIN-CONTAINING PROTEIN 2"/>
    <property type="match status" value="1"/>
</dbReference>
<reference evidence="8 9" key="1">
    <citation type="submission" date="2019-07" db="EMBL/GenBank/DDBJ databases">
        <title>Whole genome shotgun sequence of Alkalibacillus haloalkaliphilus NBRC 103110.</title>
        <authorList>
            <person name="Hosoyama A."/>
            <person name="Uohara A."/>
            <person name="Ohji S."/>
            <person name="Ichikawa N."/>
        </authorList>
    </citation>
    <scope>NUCLEOTIDE SEQUENCE [LARGE SCALE GENOMIC DNA]</scope>
    <source>
        <strain evidence="8 9">NBRC 103110</strain>
    </source>
</reference>
<name>A0A511W7G2_9BACI</name>
<keyword evidence="9" id="KW-1185">Reference proteome</keyword>
<evidence type="ECO:0000256" key="5">
    <source>
        <dbReference type="PIRSR" id="PIRSR000915-1"/>
    </source>
</evidence>
<feature type="active site" description="Nucleophile" evidence="5">
    <location>
        <position position="10"/>
    </location>
</feature>
<keyword evidence="4 7" id="KW-0460">Magnesium</keyword>
<organism evidence="8 9">
    <name type="scientific">Alkalibacillus haloalkaliphilus</name>
    <dbReference type="NCBI Taxonomy" id="94136"/>
    <lineage>
        <taxon>Bacteria</taxon>
        <taxon>Bacillati</taxon>
        <taxon>Bacillota</taxon>
        <taxon>Bacilli</taxon>
        <taxon>Bacillales</taxon>
        <taxon>Bacillaceae</taxon>
        <taxon>Alkalibacillus</taxon>
    </lineage>
</organism>
<accession>A0A511W7G2</accession>
<dbReference type="GO" id="GO:0005737">
    <property type="term" value="C:cytoplasm"/>
    <property type="evidence" value="ECO:0007669"/>
    <property type="project" value="TreeGrafter"/>
</dbReference>
<keyword evidence="2 7" id="KW-0479">Metal-binding</keyword>
<dbReference type="NCBIfam" id="TIGR01460">
    <property type="entry name" value="HAD-SF-IIA"/>
    <property type="match status" value="1"/>
</dbReference>
<feature type="binding site" evidence="7">
    <location>
        <position position="10"/>
    </location>
    <ligand>
        <name>Mg(2+)</name>
        <dbReference type="ChEBI" id="CHEBI:18420"/>
    </ligand>
</feature>
<dbReference type="Pfam" id="PF13344">
    <property type="entry name" value="Hydrolase_6"/>
    <property type="match status" value="1"/>
</dbReference>
<dbReference type="InterPro" id="IPR006357">
    <property type="entry name" value="HAD-SF_hydro_IIA"/>
</dbReference>
<dbReference type="Pfam" id="PF13242">
    <property type="entry name" value="Hydrolase_like"/>
    <property type="match status" value="1"/>
</dbReference>
<dbReference type="SFLD" id="SFLDS00003">
    <property type="entry name" value="Haloacid_Dehalogenase"/>
    <property type="match status" value="1"/>
</dbReference>
<evidence type="ECO:0000313" key="8">
    <source>
        <dbReference type="EMBL" id="GEN47019.1"/>
    </source>
</evidence>
<feature type="binding site" evidence="6">
    <location>
        <position position="181"/>
    </location>
    <ligand>
        <name>substrate</name>
    </ligand>
</feature>
<dbReference type="InterPro" id="IPR036412">
    <property type="entry name" value="HAD-like_sf"/>
</dbReference>
<dbReference type="AlphaFoldDB" id="A0A511W7G2"/>
<dbReference type="GO" id="GO:0046872">
    <property type="term" value="F:metal ion binding"/>
    <property type="evidence" value="ECO:0007669"/>
    <property type="project" value="UniProtKB-KW"/>
</dbReference>
<feature type="binding site" evidence="7">
    <location>
        <position position="12"/>
    </location>
    <ligand>
        <name>Mg(2+)</name>
        <dbReference type="ChEBI" id="CHEBI:18420"/>
    </ligand>
</feature>
<dbReference type="SUPFAM" id="SSF56784">
    <property type="entry name" value="HAD-like"/>
    <property type="match status" value="1"/>
</dbReference>
<dbReference type="NCBIfam" id="TIGR01457">
    <property type="entry name" value="HAD-SF-IIA-hyp2"/>
    <property type="match status" value="1"/>
</dbReference>
<dbReference type="EMBL" id="BJYA01000023">
    <property type="protein sequence ID" value="GEN47019.1"/>
    <property type="molecule type" value="Genomic_DNA"/>
</dbReference>
<dbReference type="InterPro" id="IPR006354">
    <property type="entry name" value="HAD-SF_hydro_IIA_hyp1"/>
</dbReference>
<comment type="caution">
    <text evidence="8">The sequence shown here is derived from an EMBL/GenBank/DDBJ whole genome shotgun (WGS) entry which is preliminary data.</text>
</comment>
<evidence type="ECO:0000256" key="7">
    <source>
        <dbReference type="PIRSR" id="PIRSR000915-3"/>
    </source>
</evidence>
<evidence type="ECO:0000313" key="9">
    <source>
        <dbReference type="Proteomes" id="UP000321440"/>
    </source>
</evidence>
<feature type="binding site" evidence="7">
    <location>
        <position position="206"/>
    </location>
    <ligand>
        <name>Mg(2+)</name>
        <dbReference type="ChEBI" id="CHEBI:18420"/>
    </ligand>
</feature>
<comment type="similarity">
    <text evidence="1">Belongs to the HAD-like hydrolase superfamily. NagD family.</text>
</comment>
<evidence type="ECO:0000256" key="4">
    <source>
        <dbReference type="ARBA" id="ARBA00022842"/>
    </source>
</evidence>
<dbReference type="GO" id="GO:0016791">
    <property type="term" value="F:phosphatase activity"/>
    <property type="evidence" value="ECO:0007669"/>
    <property type="project" value="TreeGrafter"/>
</dbReference>
<dbReference type="RefSeq" id="WP_146818337.1">
    <property type="nucleotide sequence ID" value="NZ_BJYA01000023.1"/>
</dbReference>
<comment type="cofactor">
    <cofactor evidence="7">
        <name>Mg(2+)</name>
        <dbReference type="ChEBI" id="CHEBI:18420"/>
    </cofactor>
    <text evidence="7">Divalent metal ions. Mg(2+) is the most effective.</text>
</comment>
<dbReference type="InterPro" id="IPR023214">
    <property type="entry name" value="HAD_sf"/>
</dbReference>
<protein>
    <submittedName>
        <fullName evidence="8">Haloacid dehalogenase</fullName>
    </submittedName>
</protein>
<dbReference type="OrthoDB" id="9810449at2"/>
<dbReference type="SFLD" id="SFLDG01139">
    <property type="entry name" value="C2.A:_Pyridoxal_Phosphate_Phos"/>
    <property type="match status" value="1"/>
</dbReference>